<dbReference type="Gene3D" id="1.10.3210.10">
    <property type="entry name" value="Hypothetical protein af1432"/>
    <property type="match status" value="1"/>
</dbReference>
<name>A0A1Q6DWQ5_METT1</name>
<evidence type="ECO:0000313" key="1">
    <source>
        <dbReference type="EMBL" id="OKY78805.1"/>
    </source>
</evidence>
<dbReference type="AlphaFoldDB" id="A0A1Q6DWQ5"/>
<comment type="caution">
    <text evidence="1">The sequence shown here is derived from an EMBL/GenBank/DDBJ whole genome shotgun (WGS) entry which is preliminary data.</text>
</comment>
<dbReference type="InterPro" id="IPR017589">
    <property type="entry name" value="CRISPR-assoc_prot_Cas10d/Csc3"/>
</dbReference>
<gene>
    <name evidence="1" type="ORF">BTN85_1308</name>
</gene>
<dbReference type="NCBIfam" id="TIGR03174">
    <property type="entry name" value="cas_Csc3"/>
    <property type="match status" value="1"/>
</dbReference>
<dbReference type="InParanoid" id="A0A1Q6DWQ5"/>
<dbReference type="STRING" id="1903181.BTN85_1308"/>
<organism evidence="1 2">
    <name type="scientific">Methanohalarchaeum thermophilum</name>
    <dbReference type="NCBI Taxonomy" id="1903181"/>
    <lineage>
        <taxon>Archaea</taxon>
        <taxon>Methanobacteriati</taxon>
        <taxon>Methanobacteriota</taxon>
        <taxon>Methanonatronarchaeia</taxon>
        <taxon>Methanonatronarchaeales</taxon>
        <taxon>Methanonatronarchaeaceae</taxon>
        <taxon>Candidatus Methanohalarchaeum</taxon>
    </lineage>
</organism>
<sequence>MAELMQYIEDLRKKALNNNWHLIRGKGTNSQNELDLLSHSLDVVQITYNLASELDLKVEYSLKDFITAAFFHDLHKIDNIGGTETMSEEEVKSLLDKWGVKDKALGNFSLQEFTDLLKSIHSYHGSSSSKIRVNSNKDLFRVLQVIRLSDGIASTENLDSLYQTGNRKKTRQVERLNQFLDQDYCLGYHQLSEVKPALGALIHQMTRKTLKERGSIPVGSRIDATIYLLPRELDTKDLKSEIANNIVSEFKEKSIVSGVPDKIRSSVYGAEINIETLIQNKIEDLNAEKGQDNLDDQYRNLTSKLFEVEDLKEYSIVNEGSDLVDIDKENESVLTSVPVTQKGYLVGDTFKKLTKELNSQENIPRIKVIEGLSKKVFDVNVDLDRFQDINWRTQQTHLAMIVGNYCYQKTEFDAVKKILKKLGNAGKNLLGEDKGSALKLDYLSEYLDEILTINWYKNEEEENITGSSIPNEIKSDLNYDEACILCGKESDFDYRTSGRGEYSEYSASYMTRGVTGKDLSSDWKLCTTCFLDNALMRSLISRSNSISDMENTLFLKVMPNRYLNTSQIKLLRANLNESFNNVKKDSEKYLATEKEYEIENDSDTLYPIIENDSDNPYYPFQEDYQINLDKVMNIENISLLISSENYFFLAIEDKTNNETKQITLNWLKAIQRALLLYRMHNVNVRIESNPEMLVDKPYPDVSGVKIVNPPSQISSVFDEEIKYKNIDGYLDGLTNLTYVLNFDQYSSIPDLNGIYGEFKRSMFPGARFYRAGEREANSSAPYYRIRDNVIPVCDSINYWKSKILLKEDLSQEKEVLNVNRIENVVKEFKISASPDASTHEIQLPLRKMINKILDSDNKTKEEIIEEAAGSIYRRVERKWGESNVYISTEENEGQDQRIEKGCKSFYEEIYEDMLNEDKIRLANQKNDILDAFYFNVQKKGDKNE</sequence>
<dbReference type="Proteomes" id="UP000185744">
    <property type="component" value="Unassembled WGS sequence"/>
</dbReference>
<accession>A0A1Q6DWQ5</accession>
<keyword evidence="2" id="KW-1185">Reference proteome</keyword>
<reference evidence="1" key="1">
    <citation type="submission" date="2016-12" db="EMBL/GenBank/DDBJ databases">
        <title>Discovery of methanogenic haloarchaea.</title>
        <authorList>
            <person name="Sorokin D.Y."/>
            <person name="Makarova K.S."/>
            <person name="Abbas B."/>
            <person name="Ferrer M."/>
            <person name="Golyshin P.N."/>
        </authorList>
    </citation>
    <scope>NUCLEOTIDE SEQUENCE [LARGE SCALE GENOMIC DNA]</scope>
    <source>
        <strain evidence="1">HMET1</strain>
    </source>
</reference>
<dbReference type="EMBL" id="MSDW01000001">
    <property type="protein sequence ID" value="OKY78805.1"/>
    <property type="molecule type" value="Genomic_DNA"/>
</dbReference>
<proteinExistence type="predicted"/>
<protein>
    <submittedName>
        <fullName evidence="1">CRISPR associated protein Cas10d, large subunit of Type I-D system effector complex</fullName>
    </submittedName>
</protein>
<dbReference type="SUPFAM" id="SSF109604">
    <property type="entry name" value="HD-domain/PDEase-like"/>
    <property type="match status" value="1"/>
</dbReference>
<evidence type="ECO:0000313" key="2">
    <source>
        <dbReference type="Proteomes" id="UP000185744"/>
    </source>
</evidence>